<dbReference type="EMBL" id="JAVYJV010000006">
    <property type="protein sequence ID" value="KAK4368040.1"/>
    <property type="molecule type" value="Genomic_DNA"/>
</dbReference>
<sequence length="249" mass="28966">MWKRRILSCHIQMCKIEVGPTVKHKVPRTVREESCVHMDVNDMALSYHGNKGPIPYWSHVMHDSATEDYIGFTSLHFHFINGIFEKWSRIESRQRQCGAKKAAYAKLVEIKDDVEKWTNRKLYKMARKEAKLAVIAAKTAVLNACMWNWRKKGVDKKLYRLAKARGRKARDFDHVRCIKDEDGKVLVEDAHIRRRYMDFGYCENIKVEEVQGAVHGMRRGRAIGSDRSSCFALALFLLVFMLCLESRVS</sequence>
<evidence type="ECO:0000313" key="1">
    <source>
        <dbReference type="EMBL" id="KAK4368040.1"/>
    </source>
</evidence>
<reference evidence="1" key="1">
    <citation type="submission" date="2023-12" db="EMBL/GenBank/DDBJ databases">
        <title>Genome assembly of Anisodus tanguticus.</title>
        <authorList>
            <person name="Wang Y.-J."/>
        </authorList>
    </citation>
    <scope>NUCLEOTIDE SEQUENCE</scope>
    <source>
        <strain evidence="1">KB-2021</strain>
        <tissue evidence="1">Leaf</tissue>
    </source>
</reference>
<dbReference type="Proteomes" id="UP001291623">
    <property type="component" value="Unassembled WGS sequence"/>
</dbReference>
<dbReference type="AlphaFoldDB" id="A0AAE1SDF5"/>
<gene>
    <name evidence="1" type="ORF">RND71_011832</name>
</gene>
<accession>A0AAE1SDF5</accession>
<proteinExistence type="predicted"/>
<organism evidence="1 2">
    <name type="scientific">Anisodus tanguticus</name>
    <dbReference type="NCBI Taxonomy" id="243964"/>
    <lineage>
        <taxon>Eukaryota</taxon>
        <taxon>Viridiplantae</taxon>
        <taxon>Streptophyta</taxon>
        <taxon>Embryophyta</taxon>
        <taxon>Tracheophyta</taxon>
        <taxon>Spermatophyta</taxon>
        <taxon>Magnoliopsida</taxon>
        <taxon>eudicotyledons</taxon>
        <taxon>Gunneridae</taxon>
        <taxon>Pentapetalae</taxon>
        <taxon>asterids</taxon>
        <taxon>lamiids</taxon>
        <taxon>Solanales</taxon>
        <taxon>Solanaceae</taxon>
        <taxon>Solanoideae</taxon>
        <taxon>Hyoscyameae</taxon>
        <taxon>Anisodus</taxon>
    </lineage>
</organism>
<comment type="caution">
    <text evidence="1">The sequence shown here is derived from an EMBL/GenBank/DDBJ whole genome shotgun (WGS) entry which is preliminary data.</text>
</comment>
<evidence type="ECO:0000313" key="2">
    <source>
        <dbReference type="Proteomes" id="UP001291623"/>
    </source>
</evidence>
<protein>
    <submittedName>
        <fullName evidence="1">Uncharacterized protein</fullName>
    </submittedName>
</protein>
<name>A0AAE1SDF5_9SOLA</name>
<keyword evidence="2" id="KW-1185">Reference proteome</keyword>